<dbReference type="EMBL" id="PP179313">
    <property type="protein sequence ID" value="XAI69776.1"/>
    <property type="molecule type" value="Genomic_DNA"/>
</dbReference>
<reference evidence="1" key="1">
    <citation type="journal article" date="2024" name="J. Gen. Virol.">
        <title>Novel phages of Pseudomonas syringae unveil numerous potential auxiliary metabolic genes.</title>
        <authorList>
            <person name="Feltin C."/>
            <person name="Garneau J.R."/>
            <person name="Morris C.E."/>
            <person name="Berard A."/>
            <person name="Torres-Barcelo C."/>
        </authorList>
    </citation>
    <scope>NUCLEOTIDE SEQUENCE</scope>
</reference>
<accession>A0AAU6VZG9</accession>
<evidence type="ECO:0000313" key="1">
    <source>
        <dbReference type="EMBL" id="XAI69776.1"/>
    </source>
</evidence>
<name>A0AAU6VZG9_9CAUD</name>
<organism evidence="1">
    <name type="scientific">Pseudomonas phage Ghual01</name>
    <dbReference type="NCBI Taxonomy" id="3138534"/>
    <lineage>
        <taxon>Viruses</taxon>
        <taxon>Duplodnaviria</taxon>
        <taxon>Heunggongvirae</taxon>
        <taxon>Uroviricota</taxon>
        <taxon>Caudoviricetes</taxon>
        <taxon>Autographivirales</taxon>
        <taxon>Autotranscriptaviridae</taxon>
        <taxon>Studiervirinae</taxon>
        <taxon>Ghunavirus</taxon>
    </lineage>
</organism>
<proteinExistence type="predicted"/>
<sequence length="129" mass="14133">MAITLKANVNFGLRLVVNTGTIAAVEVSRALSRVALAEGNVGKGEAAAMVRLFASEITTESLMETILRKGIRELVREHLEDELNNEETTVRVGNVKVAFEAPSVPVRKCELHDDRKGCTLLCKRMLVTQ</sequence>
<protein>
    <submittedName>
        <fullName evidence="1">Uncharacterized protein</fullName>
    </submittedName>
</protein>
<gene>
    <name evidence="1" type="ORF">Ghual01_00026</name>
</gene>